<accession>A0A0K1YQZ6</accession>
<evidence type="ECO:0000256" key="29">
    <source>
        <dbReference type="ARBA" id="ARBA00023180"/>
    </source>
</evidence>
<evidence type="ECO:0000256" key="4">
    <source>
        <dbReference type="ARBA" id="ARBA00004563"/>
    </source>
</evidence>
<evidence type="ECO:0000256" key="33">
    <source>
        <dbReference type="ARBA" id="ARBA00029888"/>
    </source>
</evidence>
<evidence type="ECO:0000256" key="21">
    <source>
        <dbReference type="ARBA" id="ARBA00022879"/>
    </source>
</evidence>
<comment type="subunit">
    <text evidence="34">The mature envelope protein (Env) consists of a homotrimer of non-covalently associated gp120-gp41 heterodimers. The resulting complex protrudes from the virus surface as a spike. There seems to be as few as 10 spikes on the average virion. Interacts with host CD4, CCR5 and CXCR4. Gp120 also interacts with the C-type lectins CD209/DC-SIGN and CLEC4M/DC-SIGNR (collectively referred to as DC-SIGN(R)). Gp120 and gp41 interact with GalCer. Gp120 interacts with host ITGA4/ITGB7 complex; on CD4+ T-cells, this interaction results in rapid activation of integrin ITGAL/LFA-1, which facilitates efficient cell-to-cell spreading of HIV-1. Gp120 interacts with cell-associated heparan sulfate; this interaction increases virus infectivity on permissive cells and may be involved in infection of CD4- cells.</text>
</comment>
<dbReference type="CDD" id="cd09909">
    <property type="entry name" value="HIV-1-like_HR1-HR2"/>
    <property type="match status" value="1"/>
</dbReference>
<dbReference type="SUPFAM" id="SSF58069">
    <property type="entry name" value="Virus ectodomain"/>
    <property type="match status" value="1"/>
</dbReference>
<proteinExistence type="inferred from homology"/>
<evidence type="ECO:0000256" key="36">
    <source>
        <dbReference type="SAM" id="Phobius"/>
    </source>
</evidence>
<keyword evidence="31" id="KW-0449">Lipoprotein</keyword>
<evidence type="ECO:0000256" key="2">
    <source>
        <dbReference type="ARBA" id="ARBA00004433"/>
    </source>
</evidence>
<evidence type="ECO:0000256" key="20">
    <source>
        <dbReference type="ARBA" id="ARBA00022870"/>
    </source>
</evidence>
<dbReference type="GO" id="GO:0019062">
    <property type="term" value="P:virion attachment to host cell"/>
    <property type="evidence" value="ECO:0007669"/>
    <property type="project" value="UniProtKB-KW"/>
</dbReference>
<evidence type="ECO:0000256" key="6">
    <source>
        <dbReference type="ARBA" id="ARBA00004650"/>
    </source>
</evidence>
<dbReference type="FunFam" id="2.170.40.20:FF:000001">
    <property type="entry name" value="Envelope glycoprotein gp160"/>
    <property type="match status" value="1"/>
</dbReference>
<keyword evidence="15 36" id="KW-0812">Transmembrane</keyword>
<keyword evidence="24" id="KW-1039">Host endosome</keyword>
<dbReference type="Pfam" id="PF00516">
    <property type="entry name" value="GP120"/>
    <property type="match status" value="1"/>
</dbReference>
<keyword evidence="20" id="KW-1043">Host membrane</keyword>
<keyword evidence="22" id="KW-1164">Virus endocytosis by host</keyword>
<dbReference type="Gene3D" id="1.20.5.490">
    <property type="entry name" value="Single helix bin"/>
    <property type="match status" value="1"/>
</dbReference>
<keyword evidence="14" id="KW-0165">Cleavage on pair of basic residues</keyword>
<evidence type="ECO:0000256" key="12">
    <source>
        <dbReference type="ARBA" id="ARBA00022581"/>
    </source>
</evidence>
<feature type="region of interest" description="Disordered" evidence="35">
    <location>
        <begin position="944"/>
        <end position="968"/>
    </location>
</feature>
<keyword evidence="25" id="KW-0175">Coiled coil</keyword>
<keyword evidence="19" id="KW-0946">Virion</keyword>
<dbReference type="GO" id="GO:0039654">
    <property type="term" value="P:fusion of virus membrane with host endosome membrane"/>
    <property type="evidence" value="ECO:0007669"/>
    <property type="project" value="UniProtKB-KW"/>
</dbReference>
<name>A0A0K1YQZ6_HV1</name>
<keyword evidence="10" id="KW-1032">Host cell membrane</keyword>
<feature type="transmembrane region" description="Helical" evidence="36">
    <location>
        <begin position="676"/>
        <end position="697"/>
    </location>
</feature>
<dbReference type="GO" id="GO:0044175">
    <property type="term" value="C:host cell endosome membrane"/>
    <property type="evidence" value="ECO:0007669"/>
    <property type="project" value="UniProtKB-SubCell"/>
</dbReference>
<evidence type="ECO:0000259" key="37">
    <source>
        <dbReference type="Pfam" id="PF00516"/>
    </source>
</evidence>
<dbReference type="FunFam" id="2.170.40.20:FF:000003">
    <property type="entry name" value="Envelope glycoprotein gp160"/>
    <property type="match status" value="1"/>
</dbReference>
<dbReference type="FunFam" id="1.20.5.490:FF:000001">
    <property type="entry name" value="Envelope glycoprotein gp160"/>
    <property type="match status" value="1"/>
</dbReference>
<evidence type="ECO:0000256" key="22">
    <source>
        <dbReference type="ARBA" id="ARBA00022890"/>
    </source>
</evidence>
<dbReference type="InterPro" id="IPR036377">
    <property type="entry name" value="Gp120_core_sf"/>
</dbReference>
<dbReference type="SUPFAM" id="SSF56502">
    <property type="entry name" value="gp120 core"/>
    <property type="match status" value="2"/>
</dbReference>
<evidence type="ECO:0000256" key="26">
    <source>
        <dbReference type="ARBA" id="ARBA00023136"/>
    </source>
</evidence>
<dbReference type="InterPro" id="IPR000777">
    <property type="entry name" value="HIV1_Gp120"/>
</dbReference>
<keyword evidence="8" id="KW-1168">Fusion of virus membrane with host membrane</keyword>
<evidence type="ECO:0000256" key="11">
    <source>
        <dbReference type="ARBA" id="ARBA00022570"/>
    </source>
</evidence>
<keyword evidence="26 36" id="KW-0472">Membrane</keyword>
<dbReference type="InterPro" id="IPR001558">
    <property type="entry name" value="HIV_Nef"/>
</dbReference>
<dbReference type="GO" id="GO:0005198">
    <property type="term" value="F:structural molecule activity"/>
    <property type="evidence" value="ECO:0007669"/>
    <property type="project" value="InterPro"/>
</dbReference>
<evidence type="ECO:0000256" key="35">
    <source>
        <dbReference type="SAM" id="MobiDB-lite"/>
    </source>
</evidence>
<gene>
    <name evidence="39" type="primary">env</name>
</gene>
<feature type="domain" description="Retroviral envelope protein GP41-like" evidence="38">
    <location>
        <begin position="528"/>
        <end position="717"/>
    </location>
</feature>
<dbReference type="GO" id="GO:0005525">
    <property type="term" value="F:GTP binding"/>
    <property type="evidence" value="ECO:0007669"/>
    <property type="project" value="InterPro"/>
</dbReference>
<evidence type="ECO:0000256" key="24">
    <source>
        <dbReference type="ARBA" id="ARBA00023046"/>
    </source>
</evidence>
<keyword evidence="9" id="KW-1170">Fusion of virus membrane with host endosomal membrane</keyword>
<evidence type="ECO:0000256" key="14">
    <source>
        <dbReference type="ARBA" id="ARBA00022685"/>
    </source>
</evidence>
<keyword evidence="29" id="KW-0325">Glycoprotein</keyword>
<keyword evidence="13" id="KW-1162">Viral penetration into host cytoplasm</keyword>
<evidence type="ECO:0000313" key="39">
    <source>
        <dbReference type="EMBL" id="AKZ15547.1"/>
    </source>
</evidence>
<evidence type="ECO:0000256" key="3">
    <source>
        <dbReference type="ARBA" id="ARBA00004505"/>
    </source>
</evidence>
<evidence type="ECO:0000256" key="10">
    <source>
        <dbReference type="ARBA" id="ARBA00022511"/>
    </source>
</evidence>
<dbReference type="Pfam" id="PF00517">
    <property type="entry name" value="GP41"/>
    <property type="match status" value="1"/>
</dbReference>
<organism evidence="39">
    <name type="scientific">Human immunodeficiency virus type 1</name>
    <name type="common">HIV-1</name>
    <dbReference type="NCBI Taxonomy" id="11676"/>
    <lineage>
        <taxon>Viruses</taxon>
        <taxon>Riboviria</taxon>
        <taxon>Pararnavirae</taxon>
        <taxon>Artverviricota</taxon>
        <taxon>Revtraviricetes</taxon>
        <taxon>Ortervirales</taxon>
        <taxon>Retroviridae</taxon>
        <taxon>Orthoretrovirinae</taxon>
        <taxon>Lentivirus</taxon>
        <taxon>Lentivirus humimdef1</taxon>
    </lineage>
</organism>
<evidence type="ECO:0000256" key="15">
    <source>
        <dbReference type="ARBA" id="ARBA00022692"/>
    </source>
</evidence>
<protein>
    <recommendedName>
        <fullName evidence="7">Envelope glycoprotein gp160</fullName>
    </recommendedName>
    <alternativeName>
        <fullName evidence="33">Env polyprotein</fullName>
    </alternativeName>
</protein>
<feature type="region of interest" description="Disordered" evidence="35">
    <location>
        <begin position="717"/>
        <end position="741"/>
    </location>
</feature>
<evidence type="ECO:0000256" key="25">
    <source>
        <dbReference type="ARBA" id="ARBA00023054"/>
    </source>
</evidence>
<evidence type="ECO:0000256" key="7">
    <source>
        <dbReference type="ARBA" id="ARBA00015406"/>
    </source>
</evidence>
<sequence>MRVTEIRKSYQHWWRWGIMLLGILMICNAEEKLWVTVYYGVPVWKEATTTLFCASDAKAYDTEVHNVWATHACVPTDPNPQEVELKNVTENFNMWKNNMVEQMHEDIISLWDQSLKPCVKLTPLCVTLNCTDLRNATNGNDTNTTSSSRGMVGGGEMKNCSFNITTNIRGKVQKEYALFYKLDIAPIDNNSNNRYRLISCNTSVITQACPKVSFEPIPIHYCAPAGFAILKCKDKKFNGKGPCTNVSTVQCTHGIRPVVSTQLLLNGSLAEEEVVIRSANFADNAKIIIVQLNESVEINCTRPNNNTRKSIHIGPGRAFYTTGEIIGDIRQAHCNLSRAKWNDTLNKIVIKLREQFGNKTIVFKHSSGGDPEIVTHSFNCGGEFFYCDSTQLFNSTWNVTEESNNTVENNTITLPCRIKQIINMWQEVGRTMYAPPIRGQIRCSSNITGLLLTRDGGPEDNKTEVFRPGGGDMRDNWRSELYKYKVVKIEPLGVAPTKAKRRVVQREKRAVGIGAVFLGFLGAAGSTMGAAAMTLTVQARLLLSGIVQQQNNLLRAIEAQQHLLQLTVWGIKQLQARVLAVERYLRDQQLLGIWGCSGKLICTTAVPWNASWSNKSLNKIWDNMTWIEWDREINNYTSIIYSLIEESQNQQEKNEQELLELDKWASLWNWFDITKWLWYIKIFIMIVGGLIGLRIVFSVLSIVNRVRQGYSPLSFQTHLPASRGPDRPGGIEEEDGERDRDRSGPLVNGFLALIWVDLRSLFLFSYHRLRDLLLIVTRIVELLGRRGWEVLKYWWNLLQYWSQELKNSAVSLLNATAVAVAEGTDRVIEVLQRAVRAILHIPRRIRQGLERALLYNMGGAISMRRSRPSGDLRQRLLRARGETYGRLLGEVEDGYSQSPGGLDKGLSSLSCEGQKYNQGQYMNTPWRNPAEEREKLAYRKQNMDDIDEEDDDLVGVSVRPKVPLRTMS</sequence>
<feature type="domain" description="Human immunodeficiency virus 1 envelope glycoprotein Gp120" evidence="37">
    <location>
        <begin position="33"/>
        <end position="509"/>
    </location>
</feature>
<comment type="subcellular location">
    <subcellularLocation>
        <location evidence="3">Host cell membrane</location>
        <topology evidence="3">Peripheral membrane protein</topology>
    </subcellularLocation>
    <subcellularLocation>
        <location evidence="1">Host cell membrane</location>
        <topology evidence="1">Single-pass type I membrane protein</topology>
    </subcellularLocation>
    <subcellularLocation>
        <location evidence="2">Host endosome membrane</location>
        <topology evidence="2">Peripheral membrane protein</topology>
    </subcellularLocation>
    <subcellularLocation>
        <location evidence="5">Host endosome membrane</location>
        <topology evidence="5">Single-pass type I membrane protein</topology>
    </subcellularLocation>
    <subcellularLocation>
        <location evidence="6">Virion membrane</location>
        <topology evidence="6">Peripheral membrane protein</topology>
    </subcellularLocation>
    <subcellularLocation>
        <location evidence="4">Virion membrane</location>
        <topology evidence="4">Single-pass type I membrane protein</topology>
    </subcellularLocation>
</comment>
<keyword evidence="16" id="KW-0053">Apoptosis</keyword>
<dbReference type="FunFam" id="1.10.287.210:FF:000001">
    <property type="entry name" value="Envelope glycoprotein gp160"/>
    <property type="match status" value="1"/>
</dbReference>
<evidence type="ECO:0000256" key="30">
    <source>
        <dbReference type="ARBA" id="ARBA00023280"/>
    </source>
</evidence>
<keyword evidence="12" id="KW-0945">Host-virus interaction</keyword>
<feature type="non-terminal residue" evidence="39">
    <location>
        <position position="968"/>
    </location>
</feature>
<keyword evidence="28" id="KW-1015">Disulfide bond</keyword>
<reference evidence="39" key="1">
    <citation type="journal article" date="2015" name="PLoS Pathog.">
        <title>Human Non-neutralizing HIV-1 Envelope Monoclonal Antibodies Limit the Number of Founder Viruses during SHIV Mucosal Infection in Rhesus Macaques.</title>
        <authorList>
            <person name="Santra S."/>
            <person name="Tomaras G.D."/>
            <person name="Warrier R."/>
            <person name="Nicely N.I."/>
            <person name="Liao H.X."/>
            <person name="Pollara J."/>
            <person name="Liu P."/>
            <person name="Alam S.M."/>
            <person name="Zhang R."/>
            <person name="Cocklin S.L."/>
            <person name="Shen X."/>
            <person name="Duffy R."/>
            <person name="Xia S.M."/>
            <person name="Schutte R.J."/>
            <person name="Pemble Iv C.W."/>
            <person name="Dennison S.M."/>
            <person name="Li H."/>
            <person name="Chao A."/>
            <person name="Vidnovic K."/>
            <person name="Evans A."/>
            <person name="Klein K."/>
            <person name="Kumar A."/>
            <person name="Robinson J."/>
            <person name="Landucci G."/>
            <person name="Forthal D.N."/>
            <person name="Montefiori D.C."/>
            <person name="Kaewkungwal J."/>
            <person name="Nitayaphan S."/>
            <person name="Pitisuttithum P."/>
            <person name="Rerks-Ngarm S."/>
            <person name="Robb M.L."/>
            <person name="Michael N.L."/>
            <person name="Kim J.H."/>
            <person name="Soderberg K.A."/>
            <person name="Giorgi E.E."/>
            <person name="Blair L."/>
            <person name="Korber B.T."/>
            <person name="Moog C."/>
            <person name="Shattock R.J."/>
            <person name="Letvin N.L."/>
            <person name="Schmitz J.E."/>
            <person name="Moody M.A."/>
            <person name="Gao F."/>
            <person name="Ferrari G."/>
            <person name="Shaw G.M."/>
            <person name="Haynes B.F."/>
        </authorList>
    </citation>
    <scope>NUCLEOTIDE SEQUENCE</scope>
    <source>
        <strain evidence="39">SHIV-BaL</strain>
    </source>
</reference>
<evidence type="ECO:0000256" key="32">
    <source>
        <dbReference type="ARBA" id="ARBA00023296"/>
    </source>
</evidence>
<evidence type="ECO:0000256" key="17">
    <source>
        <dbReference type="ARBA" id="ARBA00022729"/>
    </source>
</evidence>
<evidence type="ECO:0000256" key="18">
    <source>
        <dbReference type="ARBA" id="ARBA00022804"/>
    </source>
</evidence>
<keyword evidence="27" id="KW-0564">Palmitate</keyword>
<keyword evidence="18" id="KW-1161">Viral attachment to host cell</keyword>
<dbReference type="Gene3D" id="2.170.40.20">
    <property type="entry name" value="Human immunodeficiency virus 1, Gp160, envelope glycoprotein"/>
    <property type="match status" value="2"/>
</dbReference>
<evidence type="ECO:0000256" key="16">
    <source>
        <dbReference type="ARBA" id="ARBA00022703"/>
    </source>
</evidence>
<dbReference type="HAMAP" id="MF_04083">
    <property type="entry name" value="HIV_ENV"/>
    <property type="match status" value="1"/>
</dbReference>
<dbReference type="GO" id="GO:0055036">
    <property type="term" value="C:virion membrane"/>
    <property type="evidence" value="ECO:0007669"/>
    <property type="project" value="UniProtKB-SubCell"/>
</dbReference>
<organismHost>
    <name type="scientific">Homo sapiens</name>
    <name type="common">Human</name>
    <dbReference type="NCBI Taxonomy" id="9606"/>
</organismHost>
<keyword evidence="30" id="KW-0899">Viral immunoevasion</keyword>
<dbReference type="GO" id="GO:0020002">
    <property type="term" value="C:host cell plasma membrane"/>
    <property type="evidence" value="ECO:0007669"/>
    <property type="project" value="UniProtKB-SubCell"/>
</dbReference>
<evidence type="ECO:0000256" key="31">
    <source>
        <dbReference type="ARBA" id="ARBA00023288"/>
    </source>
</evidence>
<dbReference type="Gene3D" id="1.10.287.210">
    <property type="match status" value="1"/>
</dbReference>
<evidence type="ECO:0000259" key="38">
    <source>
        <dbReference type="Pfam" id="PF00517"/>
    </source>
</evidence>
<evidence type="ECO:0000256" key="19">
    <source>
        <dbReference type="ARBA" id="ARBA00022844"/>
    </source>
</evidence>
<dbReference type="InterPro" id="IPR000328">
    <property type="entry name" value="GP41-like"/>
</dbReference>
<dbReference type="GO" id="GO:0019031">
    <property type="term" value="C:viral envelope"/>
    <property type="evidence" value="ECO:0007669"/>
    <property type="project" value="UniProtKB-KW"/>
</dbReference>
<keyword evidence="21 39" id="KW-0261">Viral envelope protein</keyword>
<evidence type="ECO:0000256" key="23">
    <source>
        <dbReference type="ARBA" id="ARBA00022989"/>
    </source>
</evidence>
<evidence type="ECO:0000256" key="1">
    <source>
        <dbReference type="ARBA" id="ARBA00004402"/>
    </source>
</evidence>
<dbReference type="GO" id="GO:0075512">
    <property type="term" value="P:clathrin-dependent endocytosis of virus by host cell"/>
    <property type="evidence" value="ECO:0007669"/>
    <property type="project" value="UniProtKB-KW"/>
</dbReference>
<evidence type="ECO:0000256" key="9">
    <source>
        <dbReference type="ARBA" id="ARBA00022510"/>
    </source>
</evidence>
<feature type="transmembrane region" description="Helical" evidence="36">
    <location>
        <begin position="510"/>
        <end position="533"/>
    </location>
</feature>
<keyword evidence="23 36" id="KW-1133">Transmembrane helix</keyword>
<dbReference type="EMBL" id="KR610080">
    <property type="protein sequence ID" value="AKZ15547.1"/>
    <property type="molecule type" value="Genomic_RNA"/>
</dbReference>
<dbReference type="Pfam" id="PF00469">
    <property type="entry name" value="F-protein"/>
    <property type="match status" value="1"/>
</dbReference>
<evidence type="ECO:0000256" key="27">
    <source>
        <dbReference type="ARBA" id="ARBA00023139"/>
    </source>
</evidence>
<evidence type="ECO:0000256" key="8">
    <source>
        <dbReference type="ARBA" id="ARBA00022506"/>
    </source>
</evidence>
<feature type="compositionally biased region" description="Acidic residues" evidence="35">
    <location>
        <begin position="944"/>
        <end position="953"/>
    </location>
</feature>
<keyword evidence="11" id="KW-1165">Clathrin-mediated endocytosis of virus by host</keyword>
<evidence type="ECO:0000256" key="5">
    <source>
        <dbReference type="ARBA" id="ARBA00004578"/>
    </source>
</evidence>
<evidence type="ECO:0000256" key="34">
    <source>
        <dbReference type="ARBA" id="ARBA00062028"/>
    </source>
</evidence>
<keyword evidence="32" id="KW-1160">Virus entry into host cell</keyword>
<dbReference type="InterPro" id="IPR037527">
    <property type="entry name" value="Gp160"/>
</dbReference>
<evidence type="ECO:0000256" key="28">
    <source>
        <dbReference type="ARBA" id="ARBA00023157"/>
    </source>
</evidence>
<keyword evidence="17" id="KW-0732">Signal</keyword>
<evidence type="ECO:0000256" key="13">
    <source>
        <dbReference type="ARBA" id="ARBA00022595"/>
    </source>
</evidence>